<dbReference type="Proteomes" id="UP000069940">
    <property type="component" value="Unassembled WGS sequence"/>
</dbReference>
<dbReference type="Pfam" id="PF18017">
    <property type="entry name" value="SAM_4"/>
    <property type="match status" value="1"/>
</dbReference>
<dbReference type="CDD" id="cd09531">
    <property type="entry name" value="SAM_CS047"/>
    <property type="match status" value="1"/>
</dbReference>
<feature type="compositionally biased region" description="Low complexity" evidence="1">
    <location>
        <begin position="80"/>
        <end position="106"/>
    </location>
</feature>
<reference evidence="4" key="1">
    <citation type="journal article" date="2015" name="Proc. Natl. Acad. Sci. U.S.A.">
        <title>Genome sequence of the Asian Tiger mosquito, Aedes albopictus, reveals insights into its biology, genetics, and evolution.</title>
        <authorList>
            <person name="Chen X.G."/>
            <person name="Jiang X."/>
            <person name="Gu J."/>
            <person name="Xu M."/>
            <person name="Wu Y."/>
            <person name="Deng Y."/>
            <person name="Zhang C."/>
            <person name="Bonizzoni M."/>
            <person name="Dermauw W."/>
            <person name="Vontas J."/>
            <person name="Armbruster P."/>
            <person name="Huang X."/>
            <person name="Yang Y."/>
            <person name="Zhang H."/>
            <person name="He W."/>
            <person name="Peng H."/>
            <person name="Liu Y."/>
            <person name="Wu K."/>
            <person name="Chen J."/>
            <person name="Lirakis M."/>
            <person name="Topalis P."/>
            <person name="Van Leeuwen T."/>
            <person name="Hall A.B."/>
            <person name="Jiang X."/>
            <person name="Thorpe C."/>
            <person name="Mueller R.L."/>
            <person name="Sun C."/>
            <person name="Waterhouse R.M."/>
            <person name="Yan G."/>
            <person name="Tu Z.J."/>
            <person name="Fang X."/>
            <person name="James A.A."/>
        </authorList>
    </citation>
    <scope>NUCLEOTIDE SEQUENCE [LARGE SCALE GENOMIC DNA]</scope>
    <source>
        <strain evidence="4">Foshan</strain>
    </source>
</reference>
<dbReference type="GeneID" id="109419070"/>
<dbReference type="RefSeq" id="XP_019548826.3">
    <property type="nucleotide sequence ID" value="XM_019693281.3"/>
</dbReference>
<organism evidence="3 4">
    <name type="scientific">Aedes albopictus</name>
    <name type="common">Asian tiger mosquito</name>
    <name type="synonym">Stegomyia albopicta</name>
    <dbReference type="NCBI Taxonomy" id="7160"/>
    <lineage>
        <taxon>Eukaryota</taxon>
        <taxon>Metazoa</taxon>
        <taxon>Ecdysozoa</taxon>
        <taxon>Arthropoda</taxon>
        <taxon>Hexapoda</taxon>
        <taxon>Insecta</taxon>
        <taxon>Pterygota</taxon>
        <taxon>Neoptera</taxon>
        <taxon>Endopterygota</taxon>
        <taxon>Diptera</taxon>
        <taxon>Nematocera</taxon>
        <taxon>Culicoidea</taxon>
        <taxon>Culicidae</taxon>
        <taxon>Culicinae</taxon>
        <taxon>Aedini</taxon>
        <taxon>Aedes</taxon>
        <taxon>Stegomyia</taxon>
    </lineage>
</organism>
<evidence type="ECO:0000313" key="4">
    <source>
        <dbReference type="Proteomes" id="UP000069940"/>
    </source>
</evidence>
<dbReference type="InterPro" id="IPR013761">
    <property type="entry name" value="SAM/pointed_sf"/>
</dbReference>
<feature type="compositionally biased region" description="Low complexity" evidence="1">
    <location>
        <begin position="424"/>
        <end position="436"/>
    </location>
</feature>
<dbReference type="EnsemblMetazoa" id="AALFPA23_006416.R8330">
    <property type="protein sequence ID" value="AALFPA23_006416.P8330"/>
    <property type="gene ID" value="AALFPA23_006416"/>
</dbReference>
<dbReference type="InterPro" id="IPR039161">
    <property type="entry name" value="C19orf47-like"/>
</dbReference>
<evidence type="ECO:0000256" key="1">
    <source>
        <dbReference type="SAM" id="MobiDB-lite"/>
    </source>
</evidence>
<sequence>MPTASAASWVKFFSNAGIPSQAAAGYAHVFVENRIQMDMLMDLNKEYLREMGITTMGDIIAILRHSKVVSEQSARDRVLSTPGEESSNGSSSVPVAAVSATQSSAPKSMVSRPSSTVSLPSKPRRVFPEHKITLPTSGNSGRTVNEVPEKKASVPMMSSKKADVFKRLSHNSDEEDDDEDEDRIGGPPPSKLASKVSLKGIEPIRVSKSTTSIFSRLGGKSKRDITDGPTGILKKSPSRPLSSERKITTTSQKVILVKKIPAKAVTALDDDDYGKRRSQHTRSRSFDRMDTGEPLKSVSFSEEDEVLEIDPRPAGGKPSPKSGARMRFHEREPGPVRSRLGHSPKRNQTSPLRGPRKTVFMKPQKMSAGNVTTLSPASLSRSKMKSDAMLMRNELSVKNRLNLAARSGGPASSKTDRSERFSLDSKLASLKLKGSGKPPGSGGRKSVPSASVFDRLGYNRK</sequence>
<feature type="compositionally biased region" description="Basic and acidic residues" evidence="1">
    <location>
        <begin position="284"/>
        <end position="293"/>
    </location>
</feature>
<feature type="domain" description="SAM" evidence="2">
    <location>
        <begin position="1"/>
        <end position="72"/>
    </location>
</feature>
<feature type="region of interest" description="Disordered" evidence="1">
    <location>
        <begin position="403"/>
        <end position="461"/>
    </location>
</feature>
<feature type="region of interest" description="Disordered" evidence="1">
    <location>
        <begin position="271"/>
        <end position="386"/>
    </location>
</feature>
<feature type="compositionally biased region" description="Polar residues" evidence="1">
    <location>
        <begin position="134"/>
        <end position="143"/>
    </location>
</feature>
<feature type="compositionally biased region" description="Acidic residues" evidence="1">
    <location>
        <begin position="173"/>
        <end position="182"/>
    </location>
</feature>
<dbReference type="Gene3D" id="1.10.150.50">
    <property type="entry name" value="Transcription Factor, Ets-1"/>
    <property type="match status" value="1"/>
</dbReference>
<name>A0ABM1Y770_AEDAL</name>
<protein>
    <recommendedName>
        <fullName evidence="2">SAM domain-containing protein</fullName>
    </recommendedName>
</protein>
<dbReference type="SUPFAM" id="SSF47769">
    <property type="entry name" value="SAM/Pointed domain"/>
    <property type="match status" value="1"/>
</dbReference>
<accession>A0ABM1Y770</accession>
<evidence type="ECO:0000313" key="3">
    <source>
        <dbReference type="EnsemblMetazoa" id="AALFPA23_006416.P8330"/>
    </source>
</evidence>
<dbReference type="InterPro" id="IPR040772">
    <property type="entry name" value="C19orf47_SAM"/>
</dbReference>
<feature type="compositionally biased region" description="Polar residues" evidence="1">
    <location>
        <begin position="367"/>
        <end position="381"/>
    </location>
</feature>
<feature type="compositionally biased region" description="Basic and acidic residues" evidence="1">
    <location>
        <begin position="160"/>
        <end position="172"/>
    </location>
</feature>
<proteinExistence type="predicted"/>
<dbReference type="PROSITE" id="PS50105">
    <property type="entry name" value="SAM_DOMAIN"/>
    <property type="match status" value="1"/>
</dbReference>
<reference evidence="3" key="2">
    <citation type="submission" date="2025-05" db="UniProtKB">
        <authorList>
            <consortium name="EnsemblMetazoa"/>
        </authorList>
    </citation>
    <scope>IDENTIFICATION</scope>
    <source>
        <strain evidence="3">Foshan</strain>
    </source>
</reference>
<keyword evidence="4" id="KW-1185">Reference proteome</keyword>
<feature type="compositionally biased region" description="Basic and acidic residues" evidence="1">
    <location>
        <begin position="414"/>
        <end position="423"/>
    </location>
</feature>
<dbReference type="InterPro" id="IPR001660">
    <property type="entry name" value="SAM"/>
</dbReference>
<evidence type="ECO:0000259" key="2">
    <source>
        <dbReference type="PROSITE" id="PS50105"/>
    </source>
</evidence>
<dbReference type="PANTHER" id="PTHR21359">
    <property type="entry name" value="DUF5577 DOMAIN-CONTAINING PROTEIN"/>
    <property type="match status" value="1"/>
</dbReference>
<feature type="region of interest" description="Disordered" evidence="1">
    <location>
        <begin position="71"/>
        <end position="248"/>
    </location>
</feature>
<dbReference type="PANTHER" id="PTHR21359:SF1">
    <property type="entry name" value="DUF5577 DOMAIN-CONTAINING PROTEIN"/>
    <property type="match status" value="1"/>
</dbReference>